<name>X6P0G2_RETFI</name>
<evidence type="ECO:0000313" key="2">
    <source>
        <dbReference type="Proteomes" id="UP000023152"/>
    </source>
</evidence>
<gene>
    <name evidence="1" type="ORF">RFI_05400</name>
</gene>
<accession>X6P0G2</accession>
<keyword evidence="2" id="KW-1185">Reference proteome</keyword>
<proteinExistence type="predicted"/>
<protein>
    <submittedName>
        <fullName evidence="1">Uncharacterized protein</fullName>
    </submittedName>
</protein>
<dbReference type="Proteomes" id="UP000023152">
    <property type="component" value="Unassembled WGS sequence"/>
</dbReference>
<reference evidence="1 2" key="1">
    <citation type="journal article" date="2013" name="Curr. Biol.">
        <title>The Genome of the Foraminiferan Reticulomyxa filosa.</title>
        <authorList>
            <person name="Glockner G."/>
            <person name="Hulsmann N."/>
            <person name="Schleicher M."/>
            <person name="Noegel A.A."/>
            <person name="Eichinger L."/>
            <person name="Gallinger C."/>
            <person name="Pawlowski J."/>
            <person name="Sierra R."/>
            <person name="Euteneuer U."/>
            <person name="Pillet L."/>
            <person name="Moustafa A."/>
            <person name="Platzer M."/>
            <person name="Groth M."/>
            <person name="Szafranski K."/>
            <person name="Schliwa M."/>
        </authorList>
    </citation>
    <scope>NUCLEOTIDE SEQUENCE [LARGE SCALE GENOMIC DNA]</scope>
</reference>
<comment type="caution">
    <text evidence="1">The sequence shown here is derived from an EMBL/GenBank/DDBJ whole genome shotgun (WGS) entry which is preliminary data.</text>
</comment>
<organism evidence="1 2">
    <name type="scientific">Reticulomyxa filosa</name>
    <dbReference type="NCBI Taxonomy" id="46433"/>
    <lineage>
        <taxon>Eukaryota</taxon>
        <taxon>Sar</taxon>
        <taxon>Rhizaria</taxon>
        <taxon>Retaria</taxon>
        <taxon>Foraminifera</taxon>
        <taxon>Monothalamids</taxon>
        <taxon>Reticulomyxidae</taxon>
        <taxon>Reticulomyxa</taxon>
    </lineage>
</organism>
<sequence>MTNRKILFIIFKKKTRHLSIFLFVQKIQLTKKNSKQAPSSKFFKHFRGKRAEEDLLEQTSSNKEEKKTTKHKVKNKQLNSIKEKLKRYWFHYLMILDIRLTLLTQQKGEKGKWPNSLDYSLIYENIELPDIWKICHISIRGEVGNGKSVLSQRIAYLWGNYQIWNHQFHPFEKNYQCFSSWINTNLKSWLQHCIFKSKLFHNYHKSIQYNLLNVIKFQLQDIQNYIKNSNESDLLIKKLNNNQSLKLLSHIPLYLRLFCYLSRKDKSNDDKWNEMILLKLYETLLKSYMKWIE</sequence>
<dbReference type="AlphaFoldDB" id="X6P0G2"/>
<dbReference type="EMBL" id="ASPP01004750">
    <property type="protein sequence ID" value="ETO31721.1"/>
    <property type="molecule type" value="Genomic_DNA"/>
</dbReference>
<evidence type="ECO:0000313" key="1">
    <source>
        <dbReference type="EMBL" id="ETO31721.1"/>
    </source>
</evidence>